<dbReference type="EnsemblPlants" id="ONIVA09G13860.1">
    <property type="protein sequence ID" value="ONIVA09G13860.1"/>
    <property type="gene ID" value="ONIVA09G13860"/>
</dbReference>
<evidence type="ECO:0000256" key="1">
    <source>
        <dbReference type="SAM" id="MobiDB-lite"/>
    </source>
</evidence>
<organism evidence="2">
    <name type="scientific">Oryza nivara</name>
    <name type="common">Indian wild rice</name>
    <name type="synonym">Oryza sativa f. spontanea</name>
    <dbReference type="NCBI Taxonomy" id="4536"/>
    <lineage>
        <taxon>Eukaryota</taxon>
        <taxon>Viridiplantae</taxon>
        <taxon>Streptophyta</taxon>
        <taxon>Embryophyta</taxon>
        <taxon>Tracheophyta</taxon>
        <taxon>Spermatophyta</taxon>
        <taxon>Magnoliopsida</taxon>
        <taxon>Liliopsida</taxon>
        <taxon>Poales</taxon>
        <taxon>Poaceae</taxon>
        <taxon>BOP clade</taxon>
        <taxon>Oryzoideae</taxon>
        <taxon>Oryzeae</taxon>
        <taxon>Oryzinae</taxon>
        <taxon>Oryza</taxon>
    </lineage>
</organism>
<protein>
    <submittedName>
        <fullName evidence="2">Uncharacterized protein</fullName>
    </submittedName>
</protein>
<dbReference type="OMA" id="WTTPWRR"/>
<accession>A0A0E0IL14</accession>
<name>A0A0E0IL14_ORYNI</name>
<sequence>MECYLGGADACAELAESGQLLVMAKRLGEEGLMQEFASGVRLLMDPAWTTPWRRPGGEAGHAVDVAAEEEEDAGHRTAAGSGGDEEDDDADKEERIPSGRAGTGHADADDHREKGENRGNKERRLTWITLTCRPHGNSAAT</sequence>
<reference evidence="2" key="2">
    <citation type="submission" date="2018-04" db="EMBL/GenBank/DDBJ databases">
        <title>OnivRS2 (Oryza nivara Reference Sequence Version 2).</title>
        <authorList>
            <person name="Zhang J."/>
            <person name="Kudrna D."/>
            <person name="Lee S."/>
            <person name="Talag J."/>
            <person name="Rajasekar S."/>
            <person name="Welchert J."/>
            <person name="Hsing Y.-I."/>
            <person name="Wing R.A."/>
        </authorList>
    </citation>
    <scope>NUCLEOTIDE SEQUENCE [LARGE SCALE GENOMIC DNA]</scope>
    <source>
        <strain evidence="2">SL10</strain>
    </source>
</reference>
<evidence type="ECO:0000313" key="2">
    <source>
        <dbReference type="EnsemblPlants" id="ONIVA09G13860.1"/>
    </source>
</evidence>
<feature type="region of interest" description="Disordered" evidence="1">
    <location>
        <begin position="50"/>
        <end position="141"/>
    </location>
</feature>
<dbReference type="Gramene" id="ONIVA09G13860.1">
    <property type="protein sequence ID" value="ONIVA09G13860.1"/>
    <property type="gene ID" value="ONIVA09G13860"/>
</dbReference>
<dbReference type="HOGENOM" id="CLU_2065166_0_0_1"/>
<feature type="compositionally biased region" description="Basic and acidic residues" evidence="1">
    <location>
        <begin position="106"/>
        <end position="125"/>
    </location>
</feature>
<reference evidence="2" key="1">
    <citation type="submission" date="2015-04" db="UniProtKB">
        <authorList>
            <consortium name="EnsemblPlants"/>
        </authorList>
    </citation>
    <scope>IDENTIFICATION</scope>
    <source>
        <strain evidence="2">SL10</strain>
    </source>
</reference>
<dbReference type="Proteomes" id="UP000006591">
    <property type="component" value="Chromosome 9"/>
</dbReference>
<keyword evidence="3" id="KW-1185">Reference proteome</keyword>
<dbReference type="AlphaFoldDB" id="A0A0E0IL14"/>
<proteinExistence type="predicted"/>
<evidence type="ECO:0000313" key="3">
    <source>
        <dbReference type="Proteomes" id="UP000006591"/>
    </source>
</evidence>